<dbReference type="Pfam" id="PF22936">
    <property type="entry name" value="Pol_BBD"/>
    <property type="match status" value="1"/>
</dbReference>
<dbReference type="OrthoDB" id="1731675at2759"/>
<accession>A0A1S4C242</accession>
<gene>
    <name evidence="3" type="primary">LOC107814283</name>
</gene>
<name>A0A1S4C242_TOBAC</name>
<dbReference type="AlphaFoldDB" id="A0A1S4C242"/>
<evidence type="ECO:0000313" key="3">
    <source>
        <dbReference type="RefSeq" id="XP_016495153.1"/>
    </source>
</evidence>
<evidence type="ECO:0000259" key="2">
    <source>
        <dbReference type="Pfam" id="PF25597"/>
    </source>
</evidence>
<dbReference type="PANTHER" id="PTHR47592:SF30">
    <property type="entry name" value="CCHC-TYPE DOMAIN-CONTAINING PROTEIN"/>
    <property type="match status" value="1"/>
</dbReference>
<feature type="domain" description="Retroviral polymerase SH3-like" evidence="2">
    <location>
        <begin position="268"/>
        <end position="308"/>
    </location>
</feature>
<reference evidence="3" key="1">
    <citation type="submission" date="2025-08" db="UniProtKB">
        <authorList>
            <consortium name="RefSeq"/>
        </authorList>
    </citation>
    <scope>IDENTIFICATION</scope>
</reference>
<organism evidence="3">
    <name type="scientific">Nicotiana tabacum</name>
    <name type="common">Common tobacco</name>
    <dbReference type="NCBI Taxonomy" id="4097"/>
    <lineage>
        <taxon>Eukaryota</taxon>
        <taxon>Viridiplantae</taxon>
        <taxon>Streptophyta</taxon>
        <taxon>Embryophyta</taxon>
        <taxon>Tracheophyta</taxon>
        <taxon>Spermatophyta</taxon>
        <taxon>Magnoliopsida</taxon>
        <taxon>eudicotyledons</taxon>
        <taxon>Gunneridae</taxon>
        <taxon>Pentapetalae</taxon>
        <taxon>asterids</taxon>
        <taxon>lamiids</taxon>
        <taxon>Solanales</taxon>
        <taxon>Solanaceae</taxon>
        <taxon>Nicotianoideae</taxon>
        <taxon>Nicotianeae</taxon>
        <taxon>Nicotiana</taxon>
    </lineage>
</organism>
<dbReference type="RefSeq" id="XP_016495153.1">
    <property type="nucleotide sequence ID" value="XM_016639667.1"/>
</dbReference>
<sequence length="327" mass="37305">MANPLFDLFINYKFAKVIWDSLEKNIVQMMREKKYVVGKWIKFQMVDDKPIMEQVHEYENLTADVLNEGMEMCEILQANVLLEKFSPSWSDYMNQLKHKKKNLTLQELISHMRTEEANRLKDEEAERLKDKMKSLSLLILLKLSLWNLLCNQRQGQRSKQGGKSPVQDNLTESGDVIAAVVVEVNMVSNKTDWILDTGASRHLCANKELFHDFEESTDGECVYMDNYGNLISGALLNKAGLTLIFESDKIIISRGGDFVGKGYLNGGPKTFDAVFIGYAQNSAAYRFLSLNDHSICESRDAEYFEHIFLLKDIVPTDVPNNTSTSMS</sequence>
<protein>
    <recommendedName>
        <fullName evidence="4">Ty1-copia retrotransposon protein</fullName>
    </recommendedName>
</protein>
<dbReference type="InterPro" id="IPR054722">
    <property type="entry name" value="PolX-like_BBD"/>
</dbReference>
<dbReference type="PANTHER" id="PTHR47592">
    <property type="entry name" value="PBF68 PROTEIN"/>
    <property type="match status" value="1"/>
</dbReference>
<dbReference type="InterPro" id="IPR057670">
    <property type="entry name" value="SH3_retrovirus"/>
</dbReference>
<dbReference type="KEGG" id="nta:107814283"/>
<evidence type="ECO:0000259" key="1">
    <source>
        <dbReference type="Pfam" id="PF22936"/>
    </source>
</evidence>
<dbReference type="Pfam" id="PF14223">
    <property type="entry name" value="Retrotran_gag_2"/>
    <property type="match status" value="1"/>
</dbReference>
<dbReference type="Pfam" id="PF25597">
    <property type="entry name" value="SH3_retrovirus"/>
    <property type="match status" value="1"/>
</dbReference>
<evidence type="ECO:0008006" key="4">
    <source>
        <dbReference type="Google" id="ProtNLM"/>
    </source>
</evidence>
<dbReference type="PaxDb" id="4097-A0A1S4C242"/>
<feature type="domain" description="Retrovirus-related Pol polyprotein from transposon TNT 1-94-like beta-barrel" evidence="1">
    <location>
        <begin position="193"/>
        <end position="226"/>
    </location>
</feature>
<proteinExistence type="predicted"/>